<dbReference type="EMBL" id="JAPDRQ010000169">
    <property type="protein sequence ID" value="KAJ9653049.1"/>
    <property type="molecule type" value="Genomic_DNA"/>
</dbReference>
<keyword evidence="2" id="KW-1185">Reference proteome</keyword>
<gene>
    <name evidence="1" type="primary">HIP1</name>
    <name evidence="1" type="ORF">H2198_007711</name>
</gene>
<dbReference type="Proteomes" id="UP001172386">
    <property type="component" value="Unassembled WGS sequence"/>
</dbReference>
<reference evidence="1" key="1">
    <citation type="submission" date="2022-10" db="EMBL/GenBank/DDBJ databases">
        <title>Culturing micro-colonial fungi from biological soil crusts in the Mojave desert and describing Neophaeococcomyces mojavensis, and introducing the new genera and species Taxawa tesnikishii.</title>
        <authorList>
            <person name="Kurbessoian T."/>
            <person name="Stajich J.E."/>
        </authorList>
    </citation>
    <scope>NUCLEOTIDE SEQUENCE</scope>
    <source>
        <strain evidence="1">JES_112</strain>
    </source>
</reference>
<sequence length="588" mass="63417">MEKDIEAGHDKASSSSPDRSVSKEASALGHPKSGSAFGRFVDSFKRNPNARVTPEALDAEGKPVADAPPAEPALAMKLKNRHLQMIAIGGSIGTGLFVGSGSALSTGGPASLVLAYGLIGIMLYCTVHALGELAVAFPVAGSFAVFASRFIDPAWGFAMGWNYALQWLVTLPLEIVAASITLSFWSGAKDTNPAAWVTIFLFVIIAINFFGVRGYGEAEFVFSIIKVLAVIGFIILGIVINCGGGPNHHYYGTHYWYDPGAFSQGFKGLCSVFTTAAFSFAGTELVGLAAAESENPRLTLPKAVKQVFWRICLFYMVSLTIVGTLVPYDDPNLLGASSSDANASPFVIAVRNAGINVVPSIMNVVILIAVLSVGNSSIYGSSRTLAALADRGQAPKILGYIDRSGRPLVSIIFSSAFGLLCYIVAAGTDAREQAFDWMIALSGLSSIFTWGSICLCHIRFRQAWKAGGHTVDELAFKSQATVWGSWVGLIFNILVVVVSFWTGFAPVGYADMTSGELIESWFEANLSLPIILLFYFAFKFVRKTKIKRIKDIDITSGRRELNLAEILAEERAVQAKWPWWKKVYRTVC</sequence>
<proteinExistence type="predicted"/>
<organism evidence="1 2">
    <name type="scientific">Neophaeococcomyces mojaviensis</name>
    <dbReference type="NCBI Taxonomy" id="3383035"/>
    <lineage>
        <taxon>Eukaryota</taxon>
        <taxon>Fungi</taxon>
        <taxon>Dikarya</taxon>
        <taxon>Ascomycota</taxon>
        <taxon>Pezizomycotina</taxon>
        <taxon>Eurotiomycetes</taxon>
        <taxon>Chaetothyriomycetidae</taxon>
        <taxon>Chaetothyriales</taxon>
        <taxon>Chaetothyriales incertae sedis</taxon>
        <taxon>Neophaeococcomyces</taxon>
    </lineage>
</organism>
<protein>
    <submittedName>
        <fullName evidence="1">Histidine permease</fullName>
    </submittedName>
</protein>
<evidence type="ECO:0000313" key="1">
    <source>
        <dbReference type="EMBL" id="KAJ9653049.1"/>
    </source>
</evidence>
<accession>A0ACC2ZZ99</accession>
<name>A0ACC2ZZ99_9EURO</name>
<evidence type="ECO:0000313" key="2">
    <source>
        <dbReference type="Proteomes" id="UP001172386"/>
    </source>
</evidence>
<comment type="caution">
    <text evidence="1">The sequence shown here is derived from an EMBL/GenBank/DDBJ whole genome shotgun (WGS) entry which is preliminary data.</text>
</comment>